<dbReference type="AlphaFoldDB" id="A0A4U6TNE0"/>
<keyword evidence="2" id="KW-1185">Reference proteome</keyword>
<protein>
    <submittedName>
        <fullName evidence="1">Uncharacterized protein</fullName>
    </submittedName>
</protein>
<proteinExistence type="predicted"/>
<reference evidence="1" key="1">
    <citation type="submission" date="2019-03" db="EMBL/GenBank/DDBJ databases">
        <title>WGS assembly of Setaria viridis.</title>
        <authorList>
            <person name="Huang P."/>
            <person name="Jenkins J."/>
            <person name="Grimwood J."/>
            <person name="Barry K."/>
            <person name="Healey A."/>
            <person name="Mamidi S."/>
            <person name="Sreedasyam A."/>
            <person name="Shu S."/>
            <person name="Feldman M."/>
            <person name="Wu J."/>
            <person name="Yu Y."/>
            <person name="Chen C."/>
            <person name="Johnson J."/>
            <person name="Rokhsar D."/>
            <person name="Baxter I."/>
            <person name="Schmutz J."/>
            <person name="Brutnell T."/>
            <person name="Kellogg E."/>
        </authorList>
    </citation>
    <scope>NUCLEOTIDE SEQUENCE [LARGE SCALE GENOMIC DNA]</scope>
</reference>
<dbReference type="Gramene" id="TKW04258">
    <property type="protein sequence ID" value="TKW04258"/>
    <property type="gene ID" value="SEVIR_7G097350v2"/>
</dbReference>
<gene>
    <name evidence="1" type="ORF">SEVIR_7G097350v2</name>
</gene>
<organism evidence="1 2">
    <name type="scientific">Setaria viridis</name>
    <name type="common">Green bristlegrass</name>
    <name type="synonym">Setaria italica subsp. viridis</name>
    <dbReference type="NCBI Taxonomy" id="4556"/>
    <lineage>
        <taxon>Eukaryota</taxon>
        <taxon>Viridiplantae</taxon>
        <taxon>Streptophyta</taxon>
        <taxon>Embryophyta</taxon>
        <taxon>Tracheophyta</taxon>
        <taxon>Spermatophyta</taxon>
        <taxon>Magnoliopsida</taxon>
        <taxon>Liliopsida</taxon>
        <taxon>Poales</taxon>
        <taxon>Poaceae</taxon>
        <taxon>PACMAD clade</taxon>
        <taxon>Panicoideae</taxon>
        <taxon>Panicodae</taxon>
        <taxon>Paniceae</taxon>
        <taxon>Cenchrinae</taxon>
        <taxon>Setaria</taxon>
    </lineage>
</organism>
<sequence length="60" mass="6536">MSITTHTHANIVDSSTTLSFSNFLTLSLSATTWSSFSSVKKNLLQLCSLNKNLVDLCPCL</sequence>
<dbReference type="EMBL" id="CM016558">
    <property type="protein sequence ID" value="TKW04258.1"/>
    <property type="molecule type" value="Genomic_DNA"/>
</dbReference>
<name>A0A4U6TNE0_SETVI</name>
<accession>A0A4U6TNE0</accession>
<evidence type="ECO:0000313" key="1">
    <source>
        <dbReference type="EMBL" id="TKW04258.1"/>
    </source>
</evidence>
<evidence type="ECO:0000313" key="2">
    <source>
        <dbReference type="Proteomes" id="UP000298652"/>
    </source>
</evidence>
<dbReference type="Proteomes" id="UP000298652">
    <property type="component" value="Chromosome 7"/>
</dbReference>